<name>A0ABT1H8V7_9NOCA</name>
<evidence type="ECO:0000313" key="6">
    <source>
        <dbReference type="Proteomes" id="UP001206895"/>
    </source>
</evidence>
<dbReference type="SUPFAM" id="SSF51735">
    <property type="entry name" value="NAD(P)-binding Rossmann-fold domains"/>
    <property type="match status" value="1"/>
</dbReference>
<dbReference type="PRINTS" id="PR00081">
    <property type="entry name" value="GDHRDH"/>
</dbReference>
<gene>
    <name evidence="5" type="ORF">LX13_000494</name>
</gene>
<evidence type="ECO:0000313" key="5">
    <source>
        <dbReference type="EMBL" id="MCP2174687.1"/>
    </source>
</evidence>
<protein>
    <submittedName>
        <fullName evidence="5">Short-chain dehydrogenase</fullName>
    </submittedName>
</protein>
<proteinExistence type="inferred from homology"/>
<reference evidence="5 6" key="1">
    <citation type="submission" date="2022-06" db="EMBL/GenBank/DDBJ databases">
        <title>Genomic Encyclopedia of Archaeal and Bacterial Type Strains, Phase II (KMG-II): from individual species to whole genera.</title>
        <authorList>
            <person name="Goeker M."/>
        </authorList>
    </citation>
    <scope>NUCLEOTIDE SEQUENCE [LARGE SCALE GENOMIC DNA]</scope>
    <source>
        <strain evidence="5 6">DSM 44693</strain>
    </source>
</reference>
<dbReference type="InterPro" id="IPR002347">
    <property type="entry name" value="SDR_fam"/>
</dbReference>
<dbReference type="CDD" id="cd05374">
    <property type="entry name" value="17beta-HSD-like_SDR_c"/>
    <property type="match status" value="1"/>
</dbReference>
<keyword evidence="6" id="KW-1185">Reference proteome</keyword>
<evidence type="ECO:0000256" key="2">
    <source>
        <dbReference type="ARBA" id="ARBA00023002"/>
    </source>
</evidence>
<dbReference type="PANTHER" id="PTHR44196">
    <property type="entry name" value="DEHYDROGENASE/REDUCTASE SDR FAMILY MEMBER 7B"/>
    <property type="match status" value="1"/>
</dbReference>
<organism evidence="5 6">
    <name type="scientific">Williamsia maris</name>
    <dbReference type="NCBI Taxonomy" id="72806"/>
    <lineage>
        <taxon>Bacteria</taxon>
        <taxon>Bacillati</taxon>
        <taxon>Actinomycetota</taxon>
        <taxon>Actinomycetes</taxon>
        <taxon>Mycobacteriales</taxon>
        <taxon>Nocardiaceae</taxon>
        <taxon>Williamsia</taxon>
    </lineage>
</organism>
<dbReference type="InterPro" id="IPR036291">
    <property type="entry name" value="NAD(P)-bd_dom_sf"/>
</dbReference>
<dbReference type="RefSeq" id="WP_253659719.1">
    <property type="nucleotide sequence ID" value="NZ_BAAAJQ010000001.1"/>
</dbReference>
<dbReference type="SMART" id="SM00822">
    <property type="entry name" value="PKS_KR"/>
    <property type="match status" value="1"/>
</dbReference>
<sequence>MSASGASPNRRTDRSRTVLVTGASSGIGAAVAEKFVARGHTVIGTSRHPDRIAAEDRITGVRYIALEQTDAAGIERCAREAGDVDILINNAGASLMGSLEDTPMSAIEELFATNVFGPIALTKALLPGMRSRQYGVVVMVGSMLSSFPIAFRSTYSAAKSAMKGFADASRRELAPFGIAMLTVEPGTIATGIGDRRSYHLADDSPYREDYAKVAAATRRNEQRGLDVGPIAELIVTAALSSNPKPLYALGNRAPVVFALRRVLPRAVMLDVTARFHGLRRARP</sequence>
<dbReference type="PANTHER" id="PTHR44196:SF1">
    <property type="entry name" value="DEHYDROGENASE_REDUCTASE SDR FAMILY MEMBER 7B"/>
    <property type="match status" value="1"/>
</dbReference>
<dbReference type="Pfam" id="PF00106">
    <property type="entry name" value="adh_short"/>
    <property type="match status" value="1"/>
</dbReference>
<comment type="similarity">
    <text evidence="1 3">Belongs to the short-chain dehydrogenases/reductases (SDR) family.</text>
</comment>
<dbReference type="PRINTS" id="PR00080">
    <property type="entry name" value="SDRFAMILY"/>
</dbReference>
<evidence type="ECO:0000256" key="1">
    <source>
        <dbReference type="ARBA" id="ARBA00006484"/>
    </source>
</evidence>
<evidence type="ECO:0000259" key="4">
    <source>
        <dbReference type="SMART" id="SM00822"/>
    </source>
</evidence>
<accession>A0ABT1H8V7</accession>
<evidence type="ECO:0000256" key="3">
    <source>
        <dbReference type="RuleBase" id="RU000363"/>
    </source>
</evidence>
<dbReference type="Gene3D" id="3.40.50.720">
    <property type="entry name" value="NAD(P)-binding Rossmann-like Domain"/>
    <property type="match status" value="1"/>
</dbReference>
<keyword evidence="2" id="KW-0560">Oxidoreductase</keyword>
<dbReference type="Proteomes" id="UP001206895">
    <property type="component" value="Unassembled WGS sequence"/>
</dbReference>
<dbReference type="EMBL" id="JAMTCJ010000001">
    <property type="protein sequence ID" value="MCP2174687.1"/>
    <property type="molecule type" value="Genomic_DNA"/>
</dbReference>
<dbReference type="InterPro" id="IPR057326">
    <property type="entry name" value="KR_dom"/>
</dbReference>
<comment type="caution">
    <text evidence="5">The sequence shown here is derived from an EMBL/GenBank/DDBJ whole genome shotgun (WGS) entry which is preliminary data.</text>
</comment>
<feature type="domain" description="Ketoreductase" evidence="4">
    <location>
        <begin position="16"/>
        <end position="203"/>
    </location>
</feature>